<dbReference type="Proteomes" id="UP001499852">
    <property type="component" value="Unassembled WGS sequence"/>
</dbReference>
<proteinExistence type="predicted"/>
<evidence type="ECO:0000313" key="2">
    <source>
        <dbReference type="EMBL" id="GAA5136508.1"/>
    </source>
</evidence>
<protein>
    <recommendedName>
        <fullName evidence="1">SprT-like domain-containing protein</fullName>
    </recommendedName>
</protein>
<dbReference type="InterPro" id="IPR006640">
    <property type="entry name" value="SprT-like_domain"/>
</dbReference>
<reference evidence="3" key="1">
    <citation type="journal article" date="2019" name="Int. J. Syst. Evol. Microbiol.">
        <title>The Global Catalogue of Microorganisms (GCM) 10K type strain sequencing project: providing services to taxonomists for standard genome sequencing and annotation.</title>
        <authorList>
            <consortium name="The Broad Institute Genomics Platform"/>
            <consortium name="The Broad Institute Genome Sequencing Center for Infectious Disease"/>
            <person name="Wu L."/>
            <person name="Ma J."/>
        </authorList>
    </citation>
    <scope>NUCLEOTIDE SEQUENCE [LARGE SCALE GENOMIC DNA]</scope>
    <source>
        <strain evidence="3">JCM 18053</strain>
    </source>
</reference>
<keyword evidence="3" id="KW-1185">Reference proteome</keyword>
<feature type="domain" description="SprT-like" evidence="1">
    <location>
        <begin position="55"/>
        <end position="203"/>
    </location>
</feature>
<name>A0ABP9NXJ4_9BACT</name>
<evidence type="ECO:0000259" key="1">
    <source>
        <dbReference type="SMART" id="SM00731"/>
    </source>
</evidence>
<sequence>MPPSMLNLSQLVLDFQAGIRGSLAERALARPLYAEPAPEAPAAPVKEENGNLRDVELTELCQQLLHSIDLAGAAKLVSVQWNSRLRSTAGYASFPSWKIELNPKLQEFEGQVDRTMRHELAHLVAYHRAGRRRIEPHGPEWQQACADLGIPGESARHRLPLPRREVKRNYAYACAHCGLTVQRVRKFSRYTACRECCGKYNGGQYDAKFRFVLIQDLRSKE</sequence>
<dbReference type="PANTHER" id="PTHR38773:SF1">
    <property type="entry name" value="PROTEIN SPRT"/>
    <property type="match status" value="1"/>
</dbReference>
<gene>
    <name evidence="2" type="ORF">GCM10023213_11660</name>
</gene>
<organism evidence="2 3">
    <name type="scientific">Prosthecobacter algae</name>
    <dbReference type="NCBI Taxonomy" id="1144682"/>
    <lineage>
        <taxon>Bacteria</taxon>
        <taxon>Pseudomonadati</taxon>
        <taxon>Verrucomicrobiota</taxon>
        <taxon>Verrucomicrobiia</taxon>
        <taxon>Verrucomicrobiales</taxon>
        <taxon>Verrucomicrobiaceae</taxon>
        <taxon>Prosthecobacter</taxon>
    </lineage>
</organism>
<dbReference type="SMART" id="SM00731">
    <property type="entry name" value="SprT"/>
    <property type="match status" value="1"/>
</dbReference>
<dbReference type="PANTHER" id="PTHR38773">
    <property type="entry name" value="PROTEIN SPRT"/>
    <property type="match status" value="1"/>
</dbReference>
<evidence type="ECO:0000313" key="3">
    <source>
        <dbReference type="Proteomes" id="UP001499852"/>
    </source>
</evidence>
<comment type="caution">
    <text evidence="2">The sequence shown here is derived from an EMBL/GenBank/DDBJ whole genome shotgun (WGS) entry which is preliminary data.</text>
</comment>
<dbReference type="EMBL" id="BAABIA010000002">
    <property type="protein sequence ID" value="GAA5136508.1"/>
    <property type="molecule type" value="Genomic_DNA"/>
</dbReference>
<accession>A0ABP9NXJ4</accession>
<dbReference type="Pfam" id="PF10263">
    <property type="entry name" value="SprT-like"/>
    <property type="match status" value="1"/>
</dbReference>